<name>A0A7M2Z014_9ACTN</name>
<dbReference type="SUPFAM" id="SSF55729">
    <property type="entry name" value="Acyl-CoA N-acyltransferases (Nat)"/>
    <property type="match status" value="1"/>
</dbReference>
<dbReference type="Proteomes" id="UP000254134">
    <property type="component" value="Unassembled WGS sequence"/>
</dbReference>
<keyword evidence="3" id="KW-1185">Reference proteome</keyword>
<evidence type="ECO:0000313" key="2">
    <source>
        <dbReference type="EMBL" id="RDI75468.1"/>
    </source>
</evidence>
<gene>
    <name evidence="2" type="ORF">Gocc_1266</name>
</gene>
<dbReference type="InterPro" id="IPR016181">
    <property type="entry name" value="Acyl_CoA_acyltransferase"/>
</dbReference>
<protein>
    <submittedName>
        <fullName evidence="2">Acetyltransferase (GNAT) family</fullName>
    </submittedName>
</protein>
<dbReference type="Gene3D" id="3.40.630.30">
    <property type="match status" value="1"/>
</dbReference>
<dbReference type="GO" id="GO:0016747">
    <property type="term" value="F:acyltransferase activity, transferring groups other than amino-acyl groups"/>
    <property type="evidence" value="ECO:0007669"/>
    <property type="project" value="InterPro"/>
</dbReference>
<dbReference type="CDD" id="cd04301">
    <property type="entry name" value="NAT_SF"/>
    <property type="match status" value="1"/>
</dbReference>
<accession>A0A7M2Z014</accession>
<dbReference type="EMBL" id="QQZY01000002">
    <property type="protein sequence ID" value="RDI75468.1"/>
    <property type="molecule type" value="Genomic_DNA"/>
</dbReference>
<comment type="caution">
    <text evidence="2">The sequence shown here is derived from an EMBL/GenBank/DDBJ whole genome shotgun (WGS) entry which is preliminary data.</text>
</comment>
<dbReference type="InterPro" id="IPR000182">
    <property type="entry name" value="GNAT_dom"/>
</dbReference>
<dbReference type="RefSeq" id="WP_181813425.1">
    <property type="nucleotide sequence ID" value="NZ_QQZY01000002.1"/>
</dbReference>
<keyword evidence="2" id="KW-0808">Transferase</keyword>
<evidence type="ECO:0000313" key="3">
    <source>
        <dbReference type="Proteomes" id="UP000254134"/>
    </source>
</evidence>
<dbReference type="Pfam" id="PF00583">
    <property type="entry name" value="Acetyltransf_1"/>
    <property type="match status" value="1"/>
</dbReference>
<sequence length="168" mass="18741">MIRIRPAQPGDAGPLVELTSQVSSEEGAWLLASEARRSVGEERRYLKAVRRAHQHAAVYVVVDGERIVARLSLARDPHPASRHVADLGLMVAASHRRRGIGRSLLEQAVVWARGAGVTKLELHVFPWNEPAIRLYETFGFTREGLRRGHYVRDGVQVDVILMAYHVPA</sequence>
<dbReference type="AlphaFoldDB" id="A0A7M2Z014"/>
<dbReference type="PANTHER" id="PTHR43072">
    <property type="entry name" value="N-ACETYLTRANSFERASE"/>
    <property type="match status" value="1"/>
</dbReference>
<reference evidence="2 3" key="1">
    <citation type="submission" date="2018-07" db="EMBL/GenBank/DDBJ databases">
        <title>High-quality-draft genome sequence of Gaiella occulta.</title>
        <authorList>
            <person name="Severino R."/>
            <person name="Froufe H.J.C."/>
            <person name="Rainey F.A."/>
            <person name="Barroso C."/>
            <person name="Albuquerque L."/>
            <person name="Lobo-Da-Cunha A."/>
            <person name="Da Costa M.S."/>
            <person name="Egas C."/>
        </authorList>
    </citation>
    <scope>NUCLEOTIDE SEQUENCE [LARGE SCALE GENOMIC DNA]</scope>
    <source>
        <strain evidence="2 3">F2-233</strain>
    </source>
</reference>
<evidence type="ECO:0000259" key="1">
    <source>
        <dbReference type="PROSITE" id="PS51186"/>
    </source>
</evidence>
<dbReference type="PROSITE" id="PS51186">
    <property type="entry name" value="GNAT"/>
    <property type="match status" value="1"/>
</dbReference>
<feature type="domain" description="N-acetyltransferase" evidence="1">
    <location>
        <begin position="2"/>
        <end position="167"/>
    </location>
</feature>
<organism evidence="2 3">
    <name type="scientific">Gaiella occulta</name>
    <dbReference type="NCBI Taxonomy" id="1002870"/>
    <lineage>
        <taxon>Bacteria</taxon>
        <taxon>Bacillati</taxon>
        <taxon>Actinomycetota</taxon>
        <taxon>Thermoleophilia</taxon>
        <taxon>Gaiellales</taxon>
        <taxon>Gaiellaceae</taxon>
        <taxon>Gaiella</taxon>
    </lineage>
</organism>
<reference evidence="3" key="2">
    <citation type="journal article" date="2019" name="MicrobiologyOpen">
        <title>High-quality draft genome sequence of Gaiella occulta isolated from a 150 meter deep mineral water borehole and comparison with the genome sequences of other deep-branching lineages of the phylum Actinobacteria.</title>
        <authorList>
            <person name="Severino R."/>
            <person name="Froufe H.J.C."/>
            <person name="Barroso C."/>
            <person name="Albuquerque L."/>
            <person name="Lobo-da-Cunha A."/>
            <person name="da Costa M.S."/>
            <person name="Egas C."/>
        </authorList>
    </citation>
    <scope>NUCLEOTIDE SEQUENCE [LARGE SCALE GENOMIC DNA]</scope>
    <source>
        <strain evidence="3">F2-233</strain>
    </source>
</reference>
<proteinExistence type="predicted"/>